<evidence type="ECO:0000313" key="1">
    <source>
        <dbReference type="EMBL" id="MEA5582689.1"/>
    </source>
</evidence>
<dbReference type="RefSeq" id="WP_323197002.1">
    <property type="nucleotide sequence ID" value="NZ_JAYGHG010000027.1"/>
</dbReference>
<proteinExistence type="predicted"/>
<dbReference type="Proteomes" id="UP001302120">
    <property type="component" value="Unassembled WGS sequence"/>
</dbReference>
<evidence type="ECO:0000313" key="2">
    <source>
        <dbReference type="Proteomes" id="UP001302120"/>
    </source>
</evidence>
<sequence>MMMQIKDAILFLSSVRGVIKDIKNAANTVAVVSLGFLKITTNKKLNELQEKIGTLENKVNSGFPQLKSLILSYSEIKTSVAIARALADKMAELAAIAPSVIPSSTVVFVNQAPIEFNQVVTKLHELPGLDTSEAGELFGKLDNIEKLLMRLQYIVDQGGMSNIENKSSDVTRIFREISNNYAGIEAKLAKLINQKILSGFDSNS</sequence>
<gene>
    <name evidence="1" type="ORF">VB620_15220</name>
</gene>
<organism evidence="1 2">
    <name type="scientific">Nodularia harveyana UHCC-0300</name>
    <dbReference type="NCBI Taxonomy" id="2974287"/>
    <lineage>
        <taxon>Bacteria</taxon>
        <taxon>Bacillati</taxon>
        <taxon>Cyanobacteriota</taxon>
        <taxon>Cyanophyceae</taxon>
        <taxon>Nostocales</taxon>
        <taxon>Nodulariaceae</taxon>
        <taxon>Nodularia</taxon>
    </lineage>
</organism>
<comment type="caution">
    <text evidence="1">The sequence shown here is derived from an EMBL/GenBank/DDBJ whole genome shotgun (WGS) entry which is preliminary data.</text>
</comment>
<dbReference type="EMBL" id="JAYGHG010000027">
    <property type="protein sequence ID" value="MEA5582689.1"/>
    <property type="molecule type" value="Genomic_DNA"/>
</dbReference>
<keyword evidence="2" id="KW-1185">Reference proteome</keyword>
<protein>
    <submittedName>
        <fullName evidence="1">Uncharacterized protein</fullName>
    </submittedName>
</protein>
<accession>A0ABU5UGP2</accession>
<name>A0ABU5UGP2_9CYAN</name>
<reference evidence="1 2" key="1">
    <citation type="submission" date="2023-12" db="EMBL/GenBank/DDBJ databases">
        <title>Baltic Sea Cyanobacteria.</title>
        <authorList>
            <person name="Delbaje E."/>
            <person name="Fewer D.P."/>
            <person name="Shishido T.K."/>
        </authorList>
    </citation>
    <scope>NUCLEOTIDE SEQUENCE [LARGE SCALE GENOMIC DNA]</scope>
    <source>
        <strain evidence="1 2">UHCC-0300</strain>
    </source>
</reference>